<dbReference type="PANTHER" id="PTHR10937">
    <property type="entry name" value="GLUCOSAMINE--FRUCTOSE-6-PHOSPHATE AMINOTRANSFERASE, ISOMERIZING"/>
    <property type="match status" value="1"/>
</dbReference>
<evidence type="ECO:0000313" key="11">
    <source>
        <dbReference type="EMBL" id="MCZ0859569.1"/>
    </source>
</evidence>
<feature type="domain" description="SIS" evidence="10">
    <location>
        <begin position="477"/>
        <end position="621"/>
    </location>
</feature>
<organism evidence="11 12">
    <name type="scientific">Actinomyces israelii</name>
    <dbReference type="NCBI Taxonomy" id="1659"/>
    <lineage>
        <taxon>Bacteria</taxon>
        <taxon>Bacillati</taxon>
        <taxon>Actinomycetota</taxon>
        <taxon>Actinomycetes</taxon>
        <taxon>Actinomycetales</taxon>
        <taxon>Actinomycetaceae</taxon>
        <taxon>Actinomyces</taxon>
    </lineage>
</organism>
<evidence type="ECO:0000313" key="12">
    <source>
        <dbReference type="Proteomes" id="UP001072034"/>
    </source>
</evidence>
<dbReference type="InterPro" id="IPR046348">
    <property type="entry name" value="SIS_dom_sf"/>
</dbReference>
<evidence type="ECO:0000256" key="6">
    <source>
        <dbReference type="ARBA" id="ARBA00022737"/>
    </source>
</evidence>
<dbReference type="InterPro" id="IPR005855">
    <property type="entry name" value="GFAT"/>
</dbReference>
<feature type="initiator methionine" description="Removed" evidence="8">
    <location>
        <position position="1"/>
    </location>
</feature>
<accession>A0ABT4ICU8</accession>
<evidence type="ECO:0000256" key="8">
    <source>
        <dbReference type="HAMAP-Rule" id="MF_00164"/>
    </source>
</evidence>
<keyword evidence="4 8" id="KW-0032">Aminotransferase</keyword>
<dbReference type="PROSITE" id="PS51278">
    <property type="entry name" value="GATASE_TYPE_2"/>
    <property type="match status" value="1"/>
</dbReference>
<keyword evidence="5 8" id="KW-0808">Transferase</keyword>
<comment type="catalytic activity">
    <reaction evidence="1 8">
        <text>D-fructose 6-phosphate + L-glutamine = D-glucosamine 6-phosphate + L-glutamate</text>
        <dbReference type="Rhea" id="RHEA:13237"/>
        <dbReference type="ChEBI" id="CHEBI:29985"/>
        <dbReference type="ChEBI" id="CHEBI:58359"/>
        <dbReference type="ChEBI" id="CHEBI:58725"/>
        <dbReference type="ChEBI" id="CHEBI:61527"/>
        <dbReference type="EC" id="2.6.1.16"/>
    </reaction>
</comment>
<name>A0ABT4ICU8_9ACTO</name>
<dbReference type="CDD" id="cd05009">
    <property type="entry name" value="SIS_GlmS_GlmD_2"/>
    <property type="match status" value="1"/>
</dbReference>
<comment type="function">
    <text evidence="8">Catalyzes the first step in hexosamine metabolism, converting fructose-6P into glucosamine-6P using glutamine as a nitrogen source.</text>
</comment>
<dbReference type="EMBL" id="JAPTMY010000066">
    <property type="protein sequence ID" value="MCZ0859569.1"/>
    <property type="molecule type" value="Genomic_DNA"/>
</dbReference>
<keyword evidence="12" id="KW-1185">Reference proteome</keyword>
<evidence type="ECO:0000259" key="9">
    <source>
        <dbReference type="PROSITE" id="PS51278"/>
    </source>
</evidence>
<dbReference type="PANTHER" id="PTHR10937:SF0">
    <property type="entry name" value="GLUTAMINE--FRUCTOSE-6-PHOSPHATE TRANSAMINASE (ISOMERIZING)"/>
    <property type="match status" value="1"/>
</dbReference>
<dbReference type="GO" id="GO:0004360">
    <property type="term" value="F:glutamine-fructose-6-phosphate transaminase (isomerizing) activity"/>
    <property type="evidence" value="ECO:0007669"/>
    <property type="project" value="UniProtKB-EC"/>
</dbReference>
<dbReference type="InterPro" id="IPR029055">
    <property type="entry name" value="Ntn_hydrolases_N"/>
</dbReference>
<evidence type="ECO:0000259" key="10">
    <source>
        <dbReference type="PROSITE" id="PS51464"/>
    </source>
</evidence>
<gene>
    <name evidence="8 11" type="primary">glmS</name>
    <name evidence="11" type="ORF">OHJ16_16175</name>
</gene>
<keyword evidence="7" id="KW-0315">Glutamine amidotransferase</keyword>
<dbReference type="NCBIfam" id="TIGR01135">
    <property type="entry name" value="glmS"/>
    <property type="match status" value="1"/>
</dbReference>
<comment type="caution">
    <text evidence="11">The sequence shown here is derived from an EMBL/GenBank/DDBJ whole genome shotgun (WGS) entry which is preliminary data.</text>
</comment>
<keyword evidence="8" id="KW-0963">Cytoplasm</keyword>
<dbReference type="InterPro" id="IPR017932">
    <property type="entry name" value="GATase_2_dom"/>
</dbReference>
<feature type="domain" description="SIS" evidence="10">
    <location>
        <begin position="303"/>
        <end position="443"/>
    </location>
</feature>
<feature type="active site" description="Nucleophile; for GATase activity" evidence="8">
    <location>
        <position position="2"/>
    </location>
</feature>
<dbReference type="InterPro" id="IPR035466">
    <property type="entry name" value="GlmS/AgaS_SIS"/>
</dbReference>
<dbReference type="CDD" id="cd00714">
    <property type="entry name" value="GFAT"/>
    <property type="match status" value="1"/>
</dbReference>
<dbReference type="Pfam" id="PF13522">
    <property type="entry name" value="GATase_6"/>
    <property type="match status" value="1"/>
</dbReference>
<feature type="active site" description="For Fru-6P isomerization activity" evidence="8">
    <location>
        <position position="626"/>
    </location>
</feature>
<dbReference type="InterPro" id="IPR047084">
    <property type="entry name" value="GFAT_N"/>
</dbReference>
<evidence type="ECO:0000256" key="1">
    <source>
        <dbReference type="ARBA" id="ARBA00001031"/>
    </source>
</evidence>
<comment type="subcellular location">
    <subcellularLocation>
        <location evidence="8">Cytoplasm</location>
    </subcellularLocation>
</comment>
<dbReference type="SUPFAM" id="SSF53697">
    <property type="entry name" value="SIS domain"/>
    <property type="match status" value="1"/>
</dbReference>
<dbReference type="InterPro" id="IPR001347">
    <property type="entry name" value="SIS_dom"/>
</dbReference>
<proteinExistence type="inferred from homology"/>
<keyword evidence="6" id="KW-0677">Repeat</keyword>
<feature type="domain" description="Glutamine amidotransferase type-2" evidence="9">
    <location>
        <begin position="2"/>
        <end position="236"/>
    </location>
</feature>
<evidence type="ECO:0000256" key="7">
    <source>
        <dbReference type="ARBA" id="ARBA00022962"/>
    </source>
</evidence>
<dbReference type="Gene3D" id="3.60.20.10">
    <property type="entry name" value="Glutamine Phosphoribosylpyrophosphate, subunit 1, domain 1"/>
    <property type="match status" value="1"/>
</dbReference>
<dbReference type="NCBIfam" id="NF001484">
    <property type="entry name" value="PRK00331.1"/>
    <property type="match status" value="1"/>
</dbReference>
<dbReference type="Proteomes" id="UP001072034">
    <property type="component" value="Unassembled WGS sequence"/>
</dbReference>
<dbReference type="RefSeq" id="WP_268918747.1">
    <property type="nucleotide sequence ID" value="NZ_CP124548.1"/>
</dbReference>
<evidence type="ECO:0000256" key="3">
    <source>
        <dbReference type="ARBA" id="ARBA00016090"/>
    </source>
</evidence>
<dbReference type="Gene3D" id="3.40.50.10490">
    <property type="entry name" value="Glucose-6-phosphate isomerase like protein, domain 1"/>
    <property type="match status" value="2"/>
</dbReference>
<dbReference type="InterPro" id="IPR035490">
    <property type="entry name" value="GlmS/FrlB_SIS"/>
</dbReference>
<dbReference type="EC" id="2.6.1.16" evidence="2 8"/>
<dbReference type="HAMAP" id="MF_00164">
    <property type="entry name" value="GlmS"/>
    <property type="match status" value="1"/>
</dbReference>
<dbReference type="CDD" id="cd05008">
    <property type="entry name" value="SIS_GlmS_GlmD_1"/>
    <property type="match status" value="1"/>
</dbReference>
<comment type="subunit">
    <text evidence="8">Homodimer.</text>
</comment>
<dbReference type="PROSITE" id="PS51464">
    <property type="entry name" value="SIS"/>
    <property type="match status" value="2"/>
</dbReference>
<reference evidence="11" key="1">
    <citation type="submission" date="2022-10" db="EMBL/GenBank/DDBJ databases">
        <title>Genome sequence of Actinomyces israelii ATCC 10048.</title>
        <authorList>
            <person name="Watt R.M."/>
            <person name="Tong W.M."/>
        </authorList>
    </citation>
    <scope>NUCLEOTIDE SEQUENCE</scope>
    <source>
        <strain evidence="11">ATCC 10048</strain>
    </source>
</reference>
<evidence type="ECO:0000256" key="2">
    <source>
        <dbReference type="ARBA" id="ARBA00012916"/>
    </source>
</evidence>
<sequence length="631" mass="67225">MCGIVGHVGPPTPSERSLAVLMDGLGRLEYRGYDSAGVALVGPGGLDVVKAAGKLDNLRGALAAAPPPPAVCGIGHTRWATHGGPTTVNAHPHRAGSVAVVHNGIIENFRSLRAEVEAAGRELLSATDTEVVAHLLDLDLAARLDAAGEALEEAGVAALLVESMRAVTSRLEGAFALLAVTSLAPGAIVAARRSSPLVIGLGEGENFLGSDVAAFVAFTRRAAEVDDDQVLLLTADEVRVWDADGTAVEPAAWEVSWDASAAVKGGYETFMDKEIHDQPTAVADTLRGRVNEAGDLILDEMRIEASVLRSVDKIIVVACGTAAYAGHVAKYAIEHWCRIPVEIELAHEFRYRDPIVSEKTLTVAISQSGETMDTIQAVRHAREQGSRVLAIVNTYGSTIAREADAVLYTHAGPEVAVASTKAFLAQITACYLLGLYLAQLRGNKWHDEVADYLAQLERMPARIQRLLNEQEEDVQELGAMLADRASFLFLGRHVGFPVALEGALKLKELAYVHAEGFAAGELKHGPIALVEDGLPVFVIVPTPRRPVLHDKVISNIQEVRARGARTIVIAEEGDEAVTPFADHVIRVPATPTLMWPLLTVVPLQIFAAALAKAKGLDVDQPRNLAKSVTVE</sequence>
<dbReference type="SUPFAM" id="SSF56235">
    <property type="entry name" value="N-terminal nucleophile aminohydrolases (Ntn hydrolases)"/>
    <property type="match status" value="1"/>
</dbReference>
<evidence type="ECO:0000256" key="5">
    <source>
        <dbReference type="ARBA" id="ARBA00022679"/>
    </source>
</evidence>
<evidence type="ECO:0000256" key="4">
    <source>
        <dbReference type="ARBA" id="ARBA00022576"/>
    </source>
</evidence>
<protein>
    <recommendedName>
        <fullName evidence="3 8">Glutamine--fructose-6-phosphate aminotransferase [isomerizing]</fullName>
        <ecNumber evidence="2 8">2.6.1.16</ecNumber>
    </recommendedName>
    <alternativeName>
        <fullName evidence="8">D-fructose-6-phosphate amidotransferase</fullName>
    </alternativeName>
    <alternativeName>
        <fullName evidence="8">GFAT</fullName>
    </alternativeName>
    <alternativeName>
        <fullName evidence="8">Glucosamine-6-phosphate synthase</fullName>
    </alternativeName>
    <alternativeName>
        <fullName evidence="8">Hexosephosphate aminotransferase</fullName>
    </alternativeName>
    <alternativeName>
        <fullName evidence="8">L-glutamine--D-fructose-6-phosphate amidotransferase</fullName>
    </alternativeName>
</protein>
<dbReference type="Pfam" id="PF01380">
    <property type="entry name" value="SIS"/>
    <property type="match status" value="2"/>
</dbReference>